<dbReference type="GeneID" id="83711468"/>
<evidence type="ECO:0000256" key="4">
    <source>
        <dbReference type="ARBA" id="ARBA00022989"/>
    </source>
</evidence>
<dbReference type="PANTHER" id="PTHR30086:SF19">
    <property type="entry name" value="THREONINE EFFLUX PROTEIN"/>
    <property type="match status" value="1"/>
</dbReference>
<dbReference type="AlphaFoldDB" id="A0A9W4TKB4"/>
<comment type="caution">
    <text evidence="7">The sequence shown here is derived from an EMBL/GenBank/DDBJ whole genome shotgun (WGS) entry which is preliminary data.</text>
</comment>
<dbReference type="EMBL" id="CAMXCM010000001">
    <property type="protein sequence ID" value="CAI3927677.1"/>
    <property type="molecule type" value="Genomic_DNA"/>
</dbReference>
<sequence>MSFIGILILQFFALIIPGPDFLLVSRTGITGSKVAVCQVVAGICTGALIWMILSILGLHILFQTYPVVNQLVMLGGACYLIYLAYGIIKQSNLEIGNVAIQGQRYYLKGVMCNLSNPKAIIYFASVFSALPLGSDITNIILIIILLLVESFLCFVGLGILFSHSMIKRIYQQYTKKIDIVSAIIFIFFALLLLFKFLVSVDLG</sequence>
<dbReference type="EMBL" id="CAMXCS010000001">
    <property type="protein sequence ID" value="CAI3933311.1"/>
    <property type="molecule type" value="Genomic_DNA"/>
</dbReference>
<dbReference type="InterPro" id="IPR001123">
    <property type="entry name" value="LeuE-type"/>
</dbReference>
<keyword evidence="10" id="KW-1185">Reference proteome</keyword>
<evidence type="ECO:0000256" key="1">
    <source>
        <dbReference type="ARBA" id="ARBA00004651"/>
    </source>
</evidence>
<comment type="subcellular location">
    <subcellularLocation>
        <location evidence="1">Cell membrane</location>
        <topology evidence="1">Multi-pass membrane protein</topology>
    </subcellularLocation>
</comment>
<dbReference type="GO" id="GO:0015171">
    <property type="term" value="F:amino acid transmembrane transporter activity"/>
    <property type="evidence" value="ECO:0007669"/>
    <property type="project" value="TreeGrafter"/>
</dbReference>
<keyword evidence="2" id="KW-1003">Cell membrane</keyword>
<feature type="transmembrane region" description="Helical" evidence="6">
    <location>
        <begin position="109"/>
        <end position="130"/>
    </location>
</feature>
<dbReference type="Proteomes" id="UP001154255">
    <property type="component" value="Unassembled WGS sequence"/>
</dbReference>
<dbReference type="GO" id="GO:0005886">
    <property type="term" value="C:plasma membrane"/>
    <property type="evidence" value="ECO:0007669"/>
    <property type="project" value="UniProtKB-SubCell"/>
</dbReference>
<feature type="transmembrane region" description="Helical" evidence="6">
    <location>
        <begin position="136"/>
        <end position="159"/>
    </location>
</feature>
<dbReference type="Proteomes" id="UP001154259">
    <property type="component" value="Unassembled WGS sequence"/>
</dbReference>
<feature type="transmembrane region" description="Helical" evidence="6">
    <location>
        <begin position="36"/>
        <end position="62"/>
    </location>
</feature>
<protein>
    <submittedName>
        <fullName evidence="7">Threonine/homoserine/homoserine lactone efflux protein (RhtB)</fullName>
    </submittedName>
</protein>
<organism evidence="7 9">
    <name type="scientific">Commensalibacter communis</name>
    <dbReference type="NCBI Taxonomy" id="2972786"/>
    <lineage>
        <taxon>Bacteria</taxon>
        <taxon>Pseudomonadati</taxon>
        <taxon>Pseudomonadota</taxon>
        <taxon>Alphaproteobacteria</taxon>
        <taxon>Acetobacterales</taxon>
        <taxon>Acetobacteraceae</taxon>
    </lineage>
</organism>
<feature type="transmembrane region" description="Helical" evidence="6">
    <location>
        <begin position="179"/>
        <end position="198"/>
    </location>
</feature>
<feature type="transmembrane region" description="Helical" evidence="6">
    <location>
        <begin position="68"/>
        <end position="88"/>
    </location>
</feature>
<name>A0A9W4TKB4_9PROT</name>
<reference evidence="7" key="1">
    <citation type="submission" date="2022-10" db="EMBL/GenBank/DDBJ databases">
        <authorList>
            <person name="Botero Cardona J."/>
        </authorList>
    </citation>
    <scope>NUCLEOTIDE SEQUENCE</scope>
    <source>
        <strain evidence="7">LMG 31819</strain>
        <strain evidence="8">R-53529</strain>
    </source>
</reference>
<dbReference type="PANTHER" id="PTHR30086">
    <property type="entry name" value="ARGININE EXPORTER PROTEIN ARGO"/>
    <property type="match status" value="1"/>
</dbReference>
<dbReference type="RefSeq" id="WP_271789097.1">
    <property type="nucleotide sequence ID" value="NZ_CAMXCK010000001.1"/>
</dbReference>
<evidence type="ECO:0000256" key="3">
    <source>
        <dbReference type="ARBA" id="ARBA00022692"/>
    </source>
</evidence>
<feature type="transmembrane region" description="Helical" evidence="6">
    <location>
        <begin position="6"/>
        <end position="24"/>
    </location>
</feature>
<keyword evidence="5 6" id="KW-0472">Membrane</keyword>
<accession>A0A9W4TKB4</accession>
<proteinExistence type="predicted"/>
<evidence type="ECO:0000313" key="10">
    <source>
        <dbReference type="Proteomes" id="UP001154259"/>
    </source>
</evidence>
<keyword evidence="4 6" id="KW-1133">Transmembrane helix</keyword>
<evidence type="ECO:0000313" key="9">
    <source>
        <dbReference type="Proteomes" id="UP001154255"/>
    </source>
</evidence>
<evidence type="ECO:0000256" key="6">
    <source>
        <dbReference type="SAM" id="Phobius"/>
    </source>
</evidence>
<keyword evidence="3 6" id="KW-0812">Transmembrane</keyword>
<evidence type="ECO:0000256" key="5">
    <source>
        <dbReference type="ARBA" id="ARBA00023136"/>
    </source>
</evidence>
<evidence type="ECO:0000313" key="7">
    <source>
        <dbReference type="EMBL" id="CAI3927677.1"/>
    </source>
</evidence>
<evidence type="ECO:0000256" key="2">
    <source>
        <dbReference type="ARBA" id="ARBA00022475"/>
    </source>
</evidence>
<dbReference type="Pfam" id="PF01810">
    <property type="entry name" value="LysE"/>
    <property type="match status" value="1"/>
</dbReference>
<gene>
    <name evidence="8" type="ORF">R53529_LOCUS659</name>
    <name evidence="7" type="ORF">R53530_LOCUS442</name>
</gene>
<evidence type="ECO:0000313" key="8">
    <source>
        <dbReference type="EMBL" id="CAI3933311.1"/>
    </source>
</evidence>